<sequence>MRAGPPEEVLSGDCGWAPSVSSWLGGRLLDAEILVRRGRVVAQVGQKIPERLTMTVPRFDGVRDMRPGDRVDHPLARYGQELQVSVIVASSVDADAWETRIGRFLITDWDDGDDGTIQVVAAGRLRRPEDAKLTSPTQPGTGATLMSEARRLAPPGVSVAFDPALVDRPCPAGMAWSEDRLAALAEIADAWPALLRTDEWGQIVYRRPLPEVPTPVLTLHDGERGTLVSAGRSDTRAGAYNQIVARSSAAGSEDVQAIAQQTSGPMAVTGEYGPVTKIWSSPLITSASMALASAQTMLANNILPATSVPVVCAPDPRIDLDDPVEVLRDGERTWGWVTGYDLPLTVADGEMRVDVGVSM</sequence>
<dbReference type="STRING" id="43678.OJAG_28500"/>
<dbReference type="PATRIC" id="fig|43678.3.peg.2983"/>
<reference evidence="1 2" key="1">
    <citation type="submission" date="2016-01" db="EMBL/GenBank/DDBJ databases">
        <title>Genome sequence of Oerskovia enterophila VJag, an agar and cellulose degrading bacterium.</title>
        <authorList>
            <person name="Poehlein A."/>
            <person name="Jag V."/>
            <person name="Bengelsdorf F."/>
            <person name="Duerre P."/>
            <person name="Daniel R."/>
        </authorList>
    </citation>
    <scope>NUCLEOTIDE SEQUENCE [LARGE SCALE GENOMIC DNA]</scope>
    <source>
        <strain evidence="1 2">VJag</strain>
    </source>
</reference>
<evidence type="ECO:0000313" key="1">
    <source>
        <dbReference type="EMBL" id="KZM34551.1"/>
    </source>
</evidence>
<organism evidence="1 2">
    <name type="scientific">Oerskovia enterophila</name>
    <dbReference type="NCBI Taxonomy" id="43678"/>
    <lineage>
        <taxon>Bacteria</taxon>
        <taxon>Bacillati</taxon>
        <taxon>Actinomycetota</taxon>
        <taxon>Actinomycetes</taxon>
        <taxon>Micrococcales</taxon>
        <taxon>Cellulomonadaceae</taxon>
        <taxon>Oerskovia</taxon>
    </lineage>
</organism>
<evidence type="ECO:0000313" key="2">
    <source>
        <dbReference type="Proteomes" id="UP000076447"/>
    </source>
</evidence>
<protein>
    <recommendedName>
        <fullName evidence="3">DUF5047 domain-containing protein</fullName>
    </recommendedName>
</protein>
<accession>A0A163QUM7</accession>
<dbReference type="AlphaFoldDB" id="A0A163QUM7"/>
<dbReference type="Proteomes" id="UP000076447">
    <property type="component" value="Unassembled WGS sequence"/>
</dbReference>
<proteinExistence type="predicted"/>
<gene>
    <name evidence="1" type="ORF">OJAG_28500</name>
</gene>
<dbReference type="EMBL" id="LRIE01000079">
    <property type="protein sequence ID" value="KZM34551.1"/>
    <property type="molecule type" value="Genomic_DNA"/>
</dbReference>
<comment type="caution">
    <text evidence="1">The sequence shown here is derived from an EMBL/GenBank/DDBJ whole genome shotgun (WGS) entry which is preliminary data.</text>
</comment>
<evidence type="ECO:0008006" key="3">
    <source>
        <dbReference type="Google" id="ProtNLM"/>
    </source>
</evidence>
<name>A0A163QUM7_9CELL</name>